<reference evidence="1" key="1">
    <citation type="submission" date="2023-03" db="EMBL/GenBank/DDBJ databases">
        <title>Massive genome expansion in bonnet fungi (Mycena s.s.) driven by repeated elements and novel gene families across ecological guilds.</title>
        <authorList>
            <consortium name="Lawrence Berkeley National Laboratory"/>
            <person name="Harder C.B."/>
            <person name="Miyauchi S."/>
            <person name="Viragh M."/>
            <person name="Kuo A."/>
            <person name="Thoen E."/>
            <person name="Andreopoulos B."/>
            <person name="Lu D."/>
            <person name="Skrede I."/>
            <person name="Drula E."/>
            <person name="Henrissat B."/>
            <person name="Morin E."/>
            <person name="Kohler A."/>
            <person name="Barry K."/>
            <person name="LaButti K."/>
            <person name="Morin E."/>
            <person name="Salamov A."/>
            <person name="Lipzen A."/>
            <person name="Mereny Z."/>
            <person name="Hegedus B."/>
            <person name="Baldrian P."/>
            <person name="Stursova M."/>
            <person name="Weitz H."/>
            <person name="Taylor A."/>
            <person name="Grigoriev I.V."/>
            <person name="Nagy L.G."/>
            <person name="Martin F."/>
            <person name="Kauserud H."/>
        </authorList>
    </citation>
    <scope>NUCLEOTIDE SEQUENCE</scope>
    <source>
        <strain evidence="1">CBHHK182m</strain>
    </source>
</reference>
<dbReference type="EMBL" id="JARKIB010000396">
    <property type="protein sequence ID" value="KAJ7711430.1"/>
    <property type="molecule type" value="Genomic_DNA"/>
</dbReference>
<proteinExistence type="predicted"/>
<organism evidence="1 2">
    <name type="scientific">Mycena metata</name>
    <dbReference type="NCBI Taxonomy" id="1033252"/>
    <lineage>
        <taxon>Eukaryota</taxon>
        <taxon>Fungi</taxon>
        <taxon>Dikarya</taxon>
        <taxon>Basidiomycota</taxon>
        <taxon>Agaricomycotina</taxon>
        <taxon>Agaricomycetes</taxon>
        <taxon>Agaricomycetidae</taxon>
        <taxon>Agaricales</taxon>
        <taxon>Marasmiineae</taxon>
        <taxon>Mycenaceae</taxon>
        <taxon>Mycena</taxon>
    </lineage>
</organism>
<accession>A0AAD7H3F7</accession>
<sequence length="131" mass="14711">MHPAAFSSPSLSSFRFLMVTWEAVVGRWESERGVGDVAPSVGGNRTRTCALVSFALPTEEEISWRRLAHRTVGDMTQAAEGMIWRSSYVLVSHRMRYSTSFWAHQPGIADAPLDVIIIIELWVIASERYTP</sequence>
<comment type="caution">
    <text evidence="1">The sequence shown here is derived from an EMBL/GenBank/DDBJ whole genome shotgun (WGS) entry which is preliminary data.</text>
</comment>
<gene>
    <name evidence="1" type="ORF">B0H16DRAFT_1745173</name>
</gene>
<evidence type="ECO:0000313" key="2">
    <source>
        <dbReference type="Proteomes" id="UP001215598"/>
    </source>
</evidence>
<name>A0AAD7H3F7_9AGAR</name>
<keyword evidence="2" id="KW-1185">Reference proteome</keyword>
<dbReference type="Proteomes" id="UP001215598">
    <property type="component" value="Unassembled WGS sequence"/>
</dbReference>
<protein>
    <submittedName>
        <fullName evidence="1">Uncharacterized protein</fullName>
    </submittedName>
</protein>
<evidence type="ECO:0000313" key="1">
    <source>
        <dbReference type="EMBL" id="KAJ7711430.1"/>
    </source>
</evidence>
<dbReference type="AlphaFoldDB" id="A0AAD7H3F7"/>